<proteinExistence type="predicted"/>
<dbReference type="InterPro" id="IPR000160">
    <property type="entry name" value="GGDEF_dom"/>
</dbReference>
<dbReference type="GO" id="GO:0052621">
    <property type="term" value="F:diguanylate cyclase activity"/>
    <property type="evidence" value="ECO:0007669"/>
    <property type="project" value="TreeGrafter"/>
</dbReference>
<dbReference type="Pfam" id="PF00990">
    <property type="entry name" value="GGDEF"/>
    <property type="match status" value="1"/>
</dbReference>
<dbReference type="InterPro" id="IPR050469">
    <property type="entry name" value="Diguanylate_Cyclase"/>
</dbReference>
<dbReference type="CDD" id="cd01949">
    <property type="entry name" value="GGDEF"/>
    <property type="match status" value="1"/>
</dbReference>
<sequence>MVVIIVSIAYFYYNWYFFKYAEDILEKPGTRTRDIVLSFFINYALFYVCTILQFHLIVNWSIFFFFLLAETVFIYRGRWLPDAAAALGGTLIGLALNILFRDVLAILMNVPLAAFDNNTASPGNYKRYPIILGFAAAGLVFQAAHRRSDRSRVKVILKDQKNLHFLAGLMVVMYAYLCLNLLVYYAPGNSLVLKLWTIKSSAAVLIGFGLAAVFTYRMCMLDKYRRENLETRQALENEKKEEQELRSVIYQDPLTGCGNRLGARKAILNAIREKRDFCLCFVDLNGLKPVNDNLGHSRGDDYLLAAVRHLRSQCRKDCDEIFRYGGDEFIVIYYDTGLKTAEERMRRAADALSAEGDSEAYPFPMSISAGIVEGRGRNDLDGLIEEADRRMYKEKKAFSEKV</sequence>
<feature type="transmembrane region" description="Helical" evidence="1">
    <location>
        <begin position="165"/>
        <end position="186"/>
    </location>
</feature>
<gene>
    <name evidence="3" type="ORF">C7383_10652</name>
</gene>
<feature type="transmembrane region" description="Helical" evidence="1">
    <location>
        <begin position="128"/>
        <end position="144"/>
    </location>
</feature>
<keyword evidence="4" id="KW-1185">Reference proteome</keyword>
<feature type="transmembrane region" description="Helical" evidence="1">
    <location>
        <begin position="35"/>
        <end position="54"/>
    </location>
</feature>
<keyword evidence="1" id="KW-1133">Transmembrane helix</keyword>
<dbReference type="PANTHER" id="PTHR45138">
    <property type="entry name" value="REGULATORY COMPONENTS OF SENSORY TRANSDUCTION SYSTEM"/>
    <property type="match status" value="1"/>
</dbReference>
<feature type="transmembrane region" description="Helical" evidence="1">
    <location>
        <begin position="84"/>
        <end position="108"/>
    </location>
</feature>
<feature type="transmembrane region" description="Helical" evidence="1">
    <location>
        <begin position="60"/>
        <end position="77"/>
    </location>
</feature>
<dbReference type="RefSeq" id="WP_109626427.1">
    <property type="nucleotide sequence ID" value="NZ_JANKBI010000004.1"/>
</dbReference>
<reference evidence="3 4" key="1">
    <citation type="submission" date="2018-05" db="EMBL/GenBank/DDBJ databases">
        <authorList>
            <person name="Goeker M."/>
            <person name="Huntemann M."/>
            <person name="Clum A."/>
            <person name="Pillay M."/>
            <person name="Palaniappan K."/>
            <person name="Varghese N."/>
            <person name="Mikhailova N."/>
            <person name="Stamatis D."/>
            <person name="Reddy T."/>
            <person name="Daum C."/>
            <person name="Shapiro N."/>
            <person name="Ivanova N."/>
            <person name="Kyrpides N."/>
            <person name="Woyke T."/>
        </authorList>
    </citation>
    <scope>NUCLEOTIDE SEQUENCE [LARGE SCALE GENOMIC DNA]</scope>
    <source>
        <strain evidence="3 4">DSM 26524</strain>
    </source>
</reference>
<evidence type="ECO:0000256" key="1">
    <source>
        <dbReference type="SAM" id="Phobius"/>
    </source>
</evidence>
<dbReference type="NCBIfam" id="TIGR00254">
    <property type="entry name" value="GGDEF"/>
    <property type="match status" value="1"/>
</dbReference>
<dbReference type="Gene3D" id="3.30.70.270">
    <property type="match status" value="1"/>
</dbReference>
<keyword evidence="1" id="KW-0812">Transmembrane</keyword>
<feature type="transmembrane region" description="Helical" evidence="1">
    <location>
        <begin position="198"/>
        <end position="216"/>
    </location>
</feature>
<evidence type="ECO:0000259" key="2">
    <source>
        <dbReference type="PROSITE" id="PS50887"/>
    </source>
</evidence>
<dbReference type="EMBL" id="QGGY01000006">
    <property type="protein sequence ID" value="PWJ75482.1"/>
    <property type="molecule type" value="Genomic_DNA"/>
</dbReference>
<protein>
    <submittedName>
        <fullName evidence="3">Diguanylate cyclase (GGDEF)-like protein</fullName>
    </submittedName>
</protein>
<dbReference type="PROSITE" id="PS50887">
    <property type="entry name" value="GGDEF"/>
    <property type="match status" value="1"/>
</dbReference>
<organism evidence="3 4">
    <name type="scientific">Murimonas intestini</name>
    <dbReference type="NCBI Taxonomy" id="1337051"/>
    <lineage>
        <taxon>Bacteria</taxon>
        <taxon>Bacillati</taxon>
        <taxon>Bacillota</taxon>
        <taxon>Clostridia</taxon>
        <taxon>Lachnospirales</taxon>
        <taxon>Lachnospiraceae</taxon>
        <taxon>Murimonas</taxon>
    </lineage>
</organism>
<accession>A0AB73T446</accession>
<dbReference type="InterPro" id="IPR043128">
    <property type="entry name" value="Rev_trsase/Diguanyl_cyclase"/>
</dbReference>
<dbReference type="Proteomes" id="UP000245412">
    <property type="component" value="Unassembled WGS sequence"/>
</dbReference>
<dbReference type="InterPro" id="IPR029787">
    <property type="entry name" value="Nucleotide_cyclase"/>
</dbReference>
<evidence type="ECO:0000313" key="3">
    <source>
        <dbReference type="EMBL" id="PWJ75482.1"/>
    </source>
</evidence>
<dbReference type="SMART" id="SM00267">
    <property type="entry name" value="GGDEF"/>
    <property type="match status" value="1"/>
</dbReference>
<name>A0AB73T446_9FIRM</name>
<evidence type="ECO:0000313" key="4">
    <source>
        <dbReference type="Proteomes" id="UP000245412"/>
    </source>
</evidence>
<feature type="domain" description="GGDEF" evidence="2">
    <location>
        <begin position="275"/>
        <end position="402"/>
    </location>
</feature>
<dbReference type="SUPFAM" id="SSF55073">
    <property type="entry name" value="Nucleotide cyclase"/>
    <property type="match status" value="1"/>
</dbReference>
<dbReference type="AlphaFoldDB" id="A0AB73T446"/>
<comment type="caution">
    <text evidence="3">The sequence shown here is derived from an EMBL/GenBank/DDBJ whole genome shotgun (WGS) entry which is preliminary data.</text>
</comment>
<keyword evidence="1" id="KW-0472">Membrane</keyword>
<dbReference type="PANTHER" id="PTHR45138:SF9">
    <property type="entry name" value="DIGUANYLATE CYCLASE DGCM-RELATED"/>
    <property type="match status" value="1"/>
</dbReference>